<dbReference type="GO" id="GO:0000271">
    <property type="term" value="P:polysaccharide biosynthetic process"/>
    <property type="evidence" value="ECO:0007669"/>
    <property type="project" value="UniProtKB-KW"/>
</dbReference>
<keyword evidence="6" id="KW-1185">Reference proteome</keyword>
<evidence type="ECO:0000313" key="6">
    <source>
        <dbReference type="Proteomes" id="UP000326881"/>
    </source>
</evidence>
<evidence type="ECO:0000313" key="5">
    <source>
        <dbReference type="EMBL" id="QFY62865.1"/>
    </source>
</evidence>
<feature type="domain" description="Bacterial sugar transferase" evidence="4">
    <location>
        <begin position="10"/>
        <end position="181"/>
    </location>
</feature>
<geneLocation type="plasmid" evidence="5 6">
    <name>unnamed</name>
</geneLocation>
<dbReference type="InterPro" id="IPR003362">
    <property type="entry name" value="Bact_transf"/>
</dbReference>
<gene>
    <name evidence="5" type="ORF">FZ934_21175</name>
</gene>
<dbReference type="OrthoDB" id="9808602at2"/>
<sequence length="192" mass="20603">MLQTLDRGLKRVLDFSASLVGLIVLSPVLLVIAYLVRRSSPGGALFLQERVGYAEKPFTCIKFRTMAAGTPNVGSHDAAEAWITPIGRTLRAYKLDELPQLINVLRGDMSLVGPRPCLPTQQGVIAARRAKNVFSIRPGITGLAQLSGIDMSTPEALAKADAEYIRTAGLWRDLKLIFGSIAGKGSGDAATR</sequence>
<dbReference type="Proteomes" id="UP000326881">
    <property type="component" value="Plasmid unnamed"/>
</dbReference>
<evidence type="ECO:0000259" key="4">
    <source>
        <dbReference type="Pfam" id="PF02397"/>
    </source>
</evidence>
<keyword evidence="3" id="KW-0812">Transmembrane</keyword>
<keyword evidence="3" id="KW-0472">Membrane</keyword>
<dbReference type="PANTHER" id="PTHR30576:SF10">
    <property type="entry name" value="SLL5057 PROTEIN"/>
    <property type="match status" value="1"/>
</dbReference>
<reference evidence="5 6" key="1">
    <citation type="submission" date="2019-08" db="EMBL/GenBank/DDBJ databases">
        <title>Prosopis cineraria nodule microbiome.</title>
        <authorList>
            <person name="Ali R."/>
            <person name="Chaluvadi S.R."/>
            <person name="Wang X."/>
        </authorList>
    </citation>
    <scope>NUCLEOTIDE SEQUENCE [LARGE SCALE GENOMIC DNA]</scope>
    <source>
        <strain evidence="5 6">BG7</strain>
        <plasmid evidence="5 6">unnamed</plasmid>
    </source>
</reference>
<accession>A0A5Q0CBY9</accession>
<comment type="similarity">
    <text evidence="1">Belongs to the bacterial sugar transferase family.</text>
</comment>
<name>A0A5Q0CBY9_9HYPH</name>
<dbReference type="PANTHER" id="PTHR30576">
    <property type="entry name" value="COLANIC BIOSYNTHESIS UDP-GLUCOSE LIPID CARRIER TRANSFERASE"/>
    <property type="match status" value="1"/>
</dbReference>
<dbReference type="GO" id="GO:0016780">
    <property type="term" value="F:phosphotransferase activity, for other substituted phosphate groups"/>
    <property type="evidence" value="ECO:0007669"/>
    <property type="project" value="TreeGrafter"/>
</dbReference>
<evidence type="ECO:0000256" key="2">
    <source>
        <dbReference type="ARBA" id="ARBA00023169"/>
    </source>
</evidence>
<keyword evidence="5" id="KW-0614">Plasmid</keyword>
<dbReference type="EMBL" id="CP043499">
    <property type="protein sequence ID" value="QFY62865.1"/>
    <property type="molecule type" value="Genomic_DNA"/>
</dbReference>
<protein>
    <submittedName>
        <fullName evidence="5">Sugar transferase</fullName>
    </submittedName>
</protein>
<dbReference type="Pfam" id="PF02397">
    <property type="entry name" value="Bac_transf"/>
    <property type="match status" value="1"/>
</dbReference>
<keyword evidence="3" id="KW-1133">Transmembrane helix</keyword>
<keyword evidence="5" id="KW-0808">Transferase</keyword>
<evidence type="ECO:0000256" key="1">
    <source>
        <dbReference type="ARBA" id="ARBA00006464"/>
    </source>
</evidence>
<evidence type="ECO:0000256" key="3">
    <source>
        <dbReference type="SAM" id="Phobius"/>
    </source>
</evidence>
<keyword evidence="2" id="KW-0270">Exopolysaccharide synthesis</keyword>
<dbReference type="AlphaFoldDB" id="A0A5Q0CBY9"/>
<proteinExistence type="inferred from homology"/>
<dbReference type="RefSeq" id="WP_153272850.1">
    <property type="nucleotide sequence ID" value="NZ_CP043499.1"/>
</dbReference>
<feature type="transmembrane region" description="Helical" evidence="3">
    <location>
        <begin position="12"/>
        <end position="36"/>
    </location>
</feature>
<organism evidence="5 6">
    <name type="scientific">Rhizobium grahamii</name>
    <dbReference type="NCBI Taxonomy" id="1120045"/>
    <lineage>
        <taxon>Bacteria</taxon>
        <taxon>Pseudomonadati</taxon>
        <taxon>Pseudomonadota</taxon>
        <taxon>Alphaproteobacteria</taxon>
        <taxon>Hyphomicrobiales</taxon>
        <taxon>Rhizobiaceae</taxon>
        <taxon>Rhizobium/Agrobacterium group</taxon>
        <taxon>Rhizobium</taxon>
    </lineage>
</organism>
<dbReference type="KEGG" id="rgr:FZ934_21175"/>